<comment type="caution">
    <text evidence="3">The sequence shown here is derived from an EMBL/GenBank/DDBJ whole genome shotgun (WGS) entry which is preliminary data.</text>
</comment>
<evidence type="ECO:0000259" key="2">
    <source>
        <dbReference type="Pfam" id="PF13392"/>
    </source>
</evidence>
<proteinExistence type="predicted"/>
<name>A0A846I5Y6_CLOBO</name>
<dbReference type="InterPro" id="IPR044925">
    <property type="entry name" value="His-Me_finger_sf"/>
</dbReference>
<evidence type="ECO:0000313" key="4">
    <source>
        <dbReference type="Proteomes" id="UP000473887"/>
    </source>
</evidence>
<dbReference type="Pfam" id="PF07463">
    <property type="entry name" value="NUMOD4"/>
    <property type="match status" value="1"/>
</dbReference>
<dbReference type="InterPro" id="IPR003615">
    <property type="entry name" value="HNH_nuc"/>
</dbReference>
<feature type="domain" description="HNH nuclease" evidence="2">
    <location>
        <begin position="72"/>
        <end position="116"/>
    </location>
</feature>
<evidence type="ECO:0008006" key="5">
    <source>
        <dbReference type="Google" id="ProtNLM"/>
    </source>
</evidence>
<dbReference type="SUPFAM" id="SSF54060">
    <property type="entry name" value="His-Me finger endonucleases"/>
    <property type="match status" value="1"/>
</dbReference>
<dbReference type="Pfam" id="PF13392">
    <property type="entry name" value="HNH_3"/>
    <property type="match status" value="1"/>
</dbReference>
<dbReference type="GO" id="GO:0016788">
    <property type="term" value="F:hydrolase activity, acting on ester bonds"/>
    <property type="evidence" value="ECO:0007669"/>
    <property type="project" value="InterPro"/>
</dbReference>
<accession>A0A846I5Y6</accession>
<evidence type="ECO:0000259" key="1">
    <source>
        <dbReference type="Pfam" id="PF07463"/>
    </source>
</evidence>
<gene>
    <name evidence="3" type="ORF">EXM69_08455</name>
</gene>
<dbReference type="Proteomes" id="UP000473887">
    <property type="component" value="Unassembled WGS sequence"/>
</dbReference>
<dbReference type="InterPro" id="IPR010902">
    <property type="entry name" value="NUMOD4"/>
</dbReference>
<protein>
    <recommendedName>
        <fullName evidence="5">HNH endonuclease</fullName>
    </recommendedName>
</protein>
<dbReference type="AlphaFoldDB" id="A0A846I5Y6"/>
<feature type="domain" description="NUMOD4" evidence="1">
    <location>
        <begin position="8"/>
        <end position="64"/>
    </location>
</feature>
<dbReference type="Gene3D" id="3.90.75.20">
    <property type="match status" value="1"/>
</dbReference>
<organism evidence="3 4">
    <name type="scientific">Clostridium botulinum</name>
    <dbReference type="NCBI Taxonomy" id="1491"/>
    <lineage>
        <taxon>Bacteria</taxon>
        <taxon>Bacillati</taxon>
        <taxon>Bacillota</taxon>
        <taxon>Clostridia</taxon>
        <taxon>Eubacteriales</taxon>
        <taxon>Clostridiaceae</taxon>
        <taxon>Clostridium</taxon>
    </lineage>
</organism>
<sequence>MKLYTHQEIWKDIKGYKGLYQVSNLGRVKSLERKLTNKRYTRVWESKILKSKHDQKGYLRCALSVNGKQKTYKVHRLVAEAFIPNLDNKPQVNHINGVKDDNRVENLEWCDNQENQIHAVKNNLKKTSFKGYNNPQAKLTPEQVEEIRKAYIPKSREFGTQALGLKYEVHRKTISRLINYKTYP</sequence>
<evidence type="ECO:0000313" key="3">
    <source>
        <dbReference type="EMBL" id="NEZ91977.1"/>
    </source>
</evidence>
<reference evidence="3 4" key="1">
    <citation type="submission" date="2019-02" db="EMBL/GenBank/DDBJ databases">
        <title>Genome sequencing of Clostridium botulinum clinical isolates.</title>
        <authorList>
            <person name="Brunt J."/>
            <person name="Van Vliet A.H.M."/>
            <person name="Stringer S.C."/>
            <person name="Grant K.A."/>
            <person name="Carter A.C."/>
            <person name="Peck M.W."/>
        </authorList>
    </citation>
    <scope>NUCLEOTIDE SEQUENCE [LARGE SCALE GENOMIC DNA]</scope>
    <source>
        <strain evidence="3 4">H142660711</strain>
    </source>
</reference>
<dbReference type="EMBL" id="SGKC01000013">
    <property type="protein sequence ID" value="NEZ91977.1"/>
    <property type="molecule type" value="Genomic_DNA"/>
</dbReference>